<evidence type="ECO:0000313" key="3">
    <source>
        <dbReference type="Proteomes" id="UP000706039"/>
    </source>
</evidence>
<proteinExistence type="predicted"/>
<keyword evidence="3" id="KW-1185">Reference proteome</keyword>
<gene>
    <name evidence="2" type="ORF">K7G82_16360</name>
</gene>
<sequence>MNIKTFALALGGAGMLIASGAAMAALPDQIARQAPAATVEAPTKTSGTLKALMSAKPGKADLASTCADPWWEMSGWQALTCAYIRARMK</sequence>
<feature type="chain" id="PRO_5047370029" evidence="1">
    <location>
        <begin position="25"/>
        <end position="89"/>
    </location>
</feature>
<evidence type="ECO:0000256" key="1">
    <source>
        <dbReference type="SAM" id="SignalP"/>
    </source>
</evidence>
<reference evidence="2 3" key="1">
    <citation type="submission" date="2021-08" db="EMBL/GenBank/DDBJ databases">
        <authorList>
            <person name="Tuo L."/>
        </authorList>
    </citation>
    <scope>NUCLEOTIDE SEQUENCE [LARGE SCALE GENOMIC DNA]</scope>
    <source>
        <strain evidence="2 3">JCM 31229</strain>
    </source>
</reference>
<feature type="signal peptide" evidence="1">
    <location>
        <begin position="1"/>
        <end position="24"/>
    </location>
</feature>
<protein>
    <submittedName>
        <fullName evidence="2">Uncharacterized protein</fullName>
    </submittedName>
</protein>
<comment type="caution">
    <text evidence="2">The sequence shown here is derived from an EMBL/GenBank/DDBJ whole genome shotgun (WGS) entry which is preliminary data.</text>
</comment>
<name>A0ABS7PSB9_9SPHN</name>
<organism evidence="2 3">
    <name type="scientific">Sphingomonas colocasiae</name>
    <dbReference type="NCBI Taxonomy" id="1848973"/>
    <lineage>
        <taxon>Bacteria</taxon>
        <taxon>Pseudomonadati</taxon>
        <taxon>Pseudomonadota</taxon>
        <taxon>Alphaproteobacteria</taxon>
        <taxon>Sphingomonadales</taxon>
        <taxon>Sphingomonadaceae</taxon>
        <taxon>Sphingomonas</taxon>
    </lineage>
</organism>
<dbReference type="RefSeq" id="WP_222990988.1">
    <property type="nucleotide sequence ID" value="NZ_JAINVV010000008.1"/>
</dbReference>
<dbReference type="EMBL" id="JAINVV010000008">
    <property type="protein sequence ID" value="MBY8823879.1"/>
    <property type="molecule type" value="Genomic_DNA"/>
</dbReference>
<dbReference type="Proteomes" id="UP000706039">
    <property type="component" value="Unassembled WGS sequence"/>
</dbReference>
<accession>A0ABS7PSB9</accession>
<keyword evidence="1" id="KW-0732">Signal</keyword>
<evidence type="ECO:0000313" key="2">
    <source>
        <dbReference type="EMBL" id="MBY8823879.1"/>
    </source>
</evidence>